<sequence length="42" mass="4995">MGKAGLTSSLFHRIMALNKVFIKLRKLIYAKAHKHYFMHKHQ</sequence>
<accession>A0A023PZ12</accession>
<dbReference type="EMBL" id="KF724688">
    <property type="protein sequence ID" value="AHX39844.1"/>
    <property type="molecule type" value="Genomic_DNA"/>
</dbReference>
<evidence type="ECO:0000313" key="1">
    <source>
        <dbReference type="EMBL" id="AHX39844.1"/>
    </source>
</evidence>
<protein>
    <submittedName>
        <fullName evidence="1">Uncharacterized protein</fullName>
    </submittedName>
</protein>
<proteinExistence type="predicted"/>
<organism evidence="1">
    <name type="scientific">Pseudoalteromonas luteoviolacea</name>
    <dbReference type="NCBI Taxonomy" id="43657"/>
    <lineage>
        <taxon>Bacteria</taxon>
        <taxon>Pseudomonadati</taxon>
        <taxon>Pseudomonadota</taxon>
        <taxon>Gammaproteobacteria</taxon>
        <taxon>Alteromonadales</taxon>
        <taxon>Pseudoalteromonadaceae</taxon>
        <taxon>Pseudoalteromonas</taxon>
    </lineage>
</organism>
<dbReference type="AlphaFoldDB" id="A0A023PZ12"/>
<name>A0A023PZ12_9GAMM</name>
<reference evidence="1" key="1">
    <citation type="journal article" date="2014" name="Science">
        <title>Marine tubeworm metamorphosis induced by arrays of bacterial phage tail-like structures.</title>
        <authorList>
            <person name="Shikuma N.J."/>
            <person name="Pilhofer M."/>
            <person name="Weiss G.L."/>
            <person name="Hadfield M.G."/>
            <person name="Jensen G.J."/>
            <person name="Newman D.K."/>
        </authorList>
    </citation>
    <scope>NUCLEOTIDE SEQUENCE</scope>
    <source>
        <strain evidence="1">HI1</strain>
    </source>
</reference>